<evidence type="ECO:0000313" key="2">
    <source>
        <dbReference type="Proteomes" id="UP000275461"/>
    </source>
</evidence>
<reference evidence="1 2" key="1">
    <citation type="submission" date="2018-10" db="EMBL/GenBank/DDBJ databases">
        <title>Genomic Encyclopedia of Type Strains, Phase IV (KMG-IV): sequencing the most valuable type-strain genomes for metagenomic binning, comparative biology and taxonomic classification.</title>
        <authorList>
            <person name="Goeker M."/>
        </authorList>
    </citation>
    <scope>NUCLEOTIDE SEQUENCE [LARGE SCALE GENOMIC DNA]</scope>
    <source>
        <strain evidence="1 2">DSM 12769</strain>
    </source>
</reference>
<accession>A0A498BSK0</accession>
<dbReference type="AlphaFoldDB" id="A0A498BSK0"/>
<name>A0A498BSK0_9GAMM</name>
<protein>
    <submittedName>
        <fullName evidence="1">Uncharacterized protein</fullName>
    </submittedName>
</protein>
<dbReference type="Proteomes" id="UP000275461">
    <property type="component" value="Unassembled WGS sequence"/>
</dbReference>
<evidence type="ECO:0000313" key="1">
    <source>
        <dbReference type="EMBL" id="RLK46522.1"/>
    </source>
</evidence>
<comment type="caution">
    <text evidence="1">The sequence shown here is derived from an EMBL/GenBank/DDBJ whole genome shotgun (WGS) entry which is preliminary data.</text>
</comment>
<organism evidence="1 2">
    <name type="scientific">Alkalispirillum mobile</name>
    <dbReference type="NCBI Taxonomy" id="85925"/>
    <lineage>
        <taxon>Bacteria</taxon>
        <taxon>Pseudomonadati</taxon>
        <taxon>Pseudomonadota</taxon>
        <taxon>Gammaproteobacteria</taxon>
        <taxon>Chromatiales</taxon>
        <taxon>Ectothiorhodospiraceae</taxon>
        <taxon>Alkalispirillum</taxon>
    </lineage>
</organism>
<dbReference type="RefSeq" id="WP_170153697.1">
    <property type="nucleotide sequence ID" value="NZ_RCDA01000006.1"/>
</dbReference>
<dbReference type="EMBL" id="RCDA01000006">
    <property type="protein sequence ID" value="RLK46522.1"/>
    <property type="molecule type" value="Genomic_DNA"/>
</dbReference>
<gene>
    <name evidence="1" type="ORF">DFR31_2652</name>
</gene>
<proteinExistence type="predicted"/>
<sequence>MDEPEFSGYEALIVASPGDQAAARNNLGNVEVEVQVEPEQQQGISACWPCRRAMH</sequence>
<keyword evidence="2" id="KW-1185">Reference proteome</keyword>